<comment type="caution">
    <text evidence="1">The sequence shown here is derived from an EMBL/GenBank/DDBJ whole genome shotgun (WGS) entry which is preliminary data.</text>
</comment>
<dbReference type="AlphaFoldDB" id="A0A5E4LN91"/>
<evidence type="ECO:0000313" key="2">
    <source>
        <dbReference type="Proteomes" id="UP000789941"/>
    </source>
</evidence>
<sequence>MKKIGIVVVLILFLSGCILQNKHQNDQIIIENTTVVYTPPDSPNVSNFNVIVIGWDGVQRDRFFDCYYNRTGECPNGLPAIEKLSNGKIYNLTVTDGATHTKPGWVQLLTGYNSAITGTYSNAKYQPVPENYSIFEKLENHFGNIITVFLASKPDHTGAKCKGEYTKVTDYWGGVLYEGAEPFGEPWCITKTKVDYFETGMGENEKVGEKALQMLDQYGDKRFFMFFHFGDPDETGHRAKSFSAKYVQAIQDDDLWLKKIMDKLTELNISDRTYIYVVTDHGFDTLQSPSKGVNHFNAPYGIYATNDISLIRSIDRKDLTPTLLERYGVALGQIDNAPPVDGYPAQFLQTSCIPEGLAYLDYPGAPVCCNGLSLINLDKQVVKHCEIATGGVGDDSGYCTKCGDGICMTPENKCNCPADCK</sequence>
<proteinExistence type="predicted"/>
<protein>
    <submittedName>
        <fullName evidence="1">Type I phosphodiesterase / nucleotide pyrophosphatase</fullName>
    </submittedName>
</protein>
<gene>
    <name evidence="1" type="ORF">LFW2832_00385</name>
</gene>
<dbReference type="InterPro" id="IPR017850">
    <property type="entry name" value="Alkaline_phosphatase_core_sf"/>
</dbReference>
<dbReference type="PROSITE" id="PS51257">
    <property type="entry name" value="PROKAR_LIPOPROTEIN"/>
    <property type="match status" value="1"/>
</dbReference>
<dbReference type="Gene3D" id="3.40.720.10">
    <property type="entry name" value="Alkaline Phosphatase, subunit A"/>
    <property type="match status" value="1"/>
</dbReference>
<reference evidence="1 2" key="1">
    <citation type="submission" date="2019-08" db="EMBL/GenBank/DDBJ databases">
        <authorList>
            <person name="Vazquez-Campos X."/>
        </authorList>
    </citation>
    <scope>NUCLEOTIDE SEQUENCE [LARGE SCALE GENOMIC DNA]</scope>
    <source>
        <strain evidence="1">LFW-283_2</strain>
    </source>
</reference>
<dbReference type="InterPro" id="IPR002591">
    <property type="entry name" value="Phosphodiest/P_Trfase"/>
</dbReference>
<dbReference type="Proteomes" id="UP000789941">
    <property type="component" value="Unassembled WGS sequence"/>
</dbReference>
<dbReference type="SUPFAM" id="SSF53649">
    <property type="entry name" value="Alkaline phosphatase-like"/>
    <property type="match status" value="1"/>
</dbReference>
<dbReference type="Pfam" id="PF01663">
    <property type="entry name" value="Phosphodiest"/>
    <property type="match status" value="1"/>
</dbReference>
<name>A0A5E4LN91_9ARCH</name>
<evidence type="ECO:0000313" key="1">
    <source>
        <dbReference type="EMBL" id="VVC03464.1"/>
    </source>
</evidence>
<dbReference type="EMBL" id="CABMJJ010000007">
    <property type="protein sequence ID" value="VVC03464.1"/>
    <property type="molecule type" value="Genomic_DNA"/>
</dbReference>
<organism evidence="1 2">
    <name type="scientific">Candidatus Bilamarchaeum dharawalense</name>
    <dbReference type="NCBI Taxonomy" id="2885759"/>
    <lineage>
        <taxon>Archaea</taxon>
        <taxon>Candidatus Micrarchaeota</taxon>
        <taxon>Candidatus Micrarchaeia</taxon>
        <taxon>Candidatus Anstonellales</taxon>
        <taxon>Candidatus Bilamarchaeaceae</taxon>
        <taxon>Candidatus Bilamarchaeum</taxon>
    </lineage>
</organism>
<accession>A0A5E4LN91</accession>